<organism evidence="1 2">
    <name type="scientific">Rattus norvegicus</name>
    <name type="common">Rat</name>
    <dbReference type="NCBI Taxonomy" id="10116"/>
    <lineage>
        <taxon>Eukaryota</taxon>
        <taxon>Metazoa</taxon>
        <taxon>Chordata</taxon>
        <taxon>Craniata</taxon>
        <taxon>Vertebrata</taxon>
        <taxon>Euteleostomi</taxon>
        <taxon>Mammalia</taxon>
        <taxon>Eutheria</taxon>
        <taxon>Euarchontoglires</taxon>
        <taxon>Glires</taxon>
        <taxon>Rodentia</taxon>
        <taxon>Myomorpha</taxon>
        <taxon>Muroidea</taxon>
        <taxon>Muridae</taxon>
        <taxon>Murinae</taxon>
        <taxon>Rattus</taxon>
    </lineage>
</organism>
<evidence type="ECO:0000313" key="1">
    <source>
        <dbReference type="EMBL" id="EDM08584.1"/>
    </source>
</evidence>
<sequence>MPARRCFACWYICASRVSA</sequence>
<reference evidence="2" key="1">
    <citation type="submission" date="2005-09" db="EMBL/GenBank/DDBJ databases">
        <authorList>
            <person name="Mural R.J."/>
            <person name="Li P.W."/>
            <person name="Adams M.D."/>
            <person name="Amanatides P.G."/>
            <person name="Baden-Tillson H."/>
            <person name="Barnstead M."/>
            <person name="Chin S.H."/>
            <person name="Dew I."/>
            <person name="Evans C.A."/>
            <person name="Ferriera S."/>
            <person name="Flanigan M."/>
            <person name="Fosler C."/>
            <person name="Glodek A."/>
            <person name="Gu Z."/>
            <person name="Holt R.A."/>
            <person name="Jennings D."/>
            <person name="Kraft C.L."/>
            <person name="Lu F."/>
            <person name="Nguyen T."/>
            <person name="Nusskern D.R."/>
            <person name="Pfannkoch C.M."/>
            <person name="Sitter C."/>
            <person name="Sutton G.G."/>
            <person name="Venter J.C."/>
            <person name="Wang Z."/>
            <person name="Woodage T."/>
            <person name="Zheng X.H."/>
            <person name="Zhong F."/>
        </authorList>
    </citation>
    <scope>NUCLEOTIDE SEQUENCE [LARGE SCALE GENOMIC DNA]</scope>
    <source>
        <strain>BN</strain>
        <strain evidence="2">Sprague-Dawley</strain>
    </source>
</reference>
<name>A6JC57_RAT</name>
<dbReference type="EMBL" id="CH473980">
    <property type="protein sequence ID" value="EDM08584.1"/>
    <property type="molecule type" value="Genomic_DNA"/>
</dbReference>
<proteinExistence type="predicted"/>
<accession>A6JC57</accession>
<dbReference type="AlphaFoldDB" id="A6JC57"/>
<protein>
    <submittedName>
        <fullName evidence="1">RCG24849</fullName>
    </submittedName>
</protein>
<dbReference type="Proteomes" id="UP000234681">
    <property type="component" value="Chromosome 1"/>
</dbReference>
<gene>
    <name evidence="1" type="ORF">rCG_24849</name>
</gene>
<evidence type="ECO:0000313" key="2">
    <source>
        <dbReference type="Proteomes" id="UP000234681"/>
    </source>
</evidence>